<evidence type="ECO:0000313" key="2">
    <source>
        <dbReference type="Proteomes" id="UP000507470"/>
    </source>
</evidence>
<dbReference type="EMBL" id="CACVKT020002932">
    <property type="protein sequence ID" value="CAC5380723.1"/>
    <property type="molecule type" value="Genomic_DNA"/>
</dbReference>
<organism evidence="1 2">
    <name type="scientific">Mytilus coruscus</name>
    <name type="common">Sea mussel</name>
    <dbReference type="NCBI Taxonomy" id="42192"/>
    <lineage>
        <taxon>Eukaryota</taxon>
        <taxon>Metazoa</taxon>
        <taxon>Spiralia</taxon>
        <taxon>Lophotrochozoa</taxon>
        <taxon>Mollusca</taxon>
        <taxon>Bivalvia</taxon>
        <taxon>Autobranchia</taxon>
        <taxon>Pteriomorphia</taxon>
        <taxon>Mytilida</taxon>
        <taxon>Mytiloidea</taxon>
        <taxon>Mytilidae</taxon>
        <taxon>Mytilinae</taxon>
        <taxon>Mytilus</taxon>
    </lineage>
</organism>
<reference evidence="1 2" key="1">
    <citation type="submission" date="2020-06" db="EMBL/GenBank/DDBJ databases">
        <authorList>
            <person name="Li R."/>
            <person name="Bekaert M."/>
        </authorList>
    </citation>
    <scope>NUCLEOTIDE SEQUENCE [LARGE SCALE GENOMIC DNA]</scope>
    <source>
        <strain evidence="2">wild</strain>
    </source>
</reference>
<evidence type="ECO:0000313" key="1">
    <source>
        <dbReference type="EMBL" id="CAC5380723.1"/>
    </source>
</evidence>
<gene>
    <name evidence="1" type="ORF">MCOR_16671</name>
</gene>
<sequence length="188" mass="22212">MSKAGNFPYRTEYSIHCLESLETSKSTFITILTLFIYNKLPSDVRTNITRDRRNDDWDIESLRAAIIREVCVQVAGQSTGANHKKMRHFTGRFVFYRNDKRNERKTLSVDDTFDNKNSVKDYCRRYMEKLTEDRFELPSWNSNIPKLQEIDCNEKTLGKDEITKILGMQRNAQTDKLFYQSNNLEKDE</sequence>
<proteinExistence type="predicted"/>
<name>A0A6J8BAU6_MYTCO</name>
<protein>
    <submittedName>
        <fullName evidence="1">Uncharacterized protein</fullName>
    </submittedName>
</protein>
<keyword evidence="2" id="KW-1185">Reference proteome</keyword>
<dbReference type="Proteomes" id="UP000507470">
    <property type="component" value="Unassembled WGS sequence"/>
</dbReference>
<accession>A0A6J8BAU6</accession>
<dbReference type="AlphaFoldDB" id="A0A6J8BAU6"/>